<gene>
    <name evidence="2" type="ORF">PUV54_13225</name>
</gene>
<reference evidence="2" key="1">
    <citation type="submission" date="2023-02" db="EMBL/GenBank/DDBJ databases">
        <title>Genome sequence of Hyphococcus flavus.</title>
        <authorList>
            <person name="Rong J.-C."/>
            <person name="Zhao Q."/>
            <person name="Yi M."/>
            <person name="Wu J.-Y."/>
        </authorList>
    </citation>
    <scope>NUCLEOTIDE SEQUENCE</scope>
    <source>
        <strain evidence="2">MCCC 1K03223</strain>
    </source>
</reference>
<dbReference type="Gene3D" id="3.10.450.710">
    <property type="entry name" value="Tgt2/MlaC"/>
    <property type="match status" value="1"/>
</dbReference>
<name>A0AAE9ZIG7_9PROT</name>
<evidence type="ECO:0000313" key="3">
    <source>
        <dbReference type="Proteomes" id="UP001214043"/>
    </source>
</evidence>
<organism evidence="2 3">
    <name type="scientific">Hyphococcus flavus</name>
    <dbReference type="NCBI Taxonomy" id="1866326"/>
    <lineage>
        <taxon>Bacteria</taxon>
        <taxon>Pseudomonadati</taxon>
        <taxon>Pseudomonadota</taxon>
        <taxon>Alphaproteobacteria</taxon>
        <taxon>Parvularculales</taxon>
        <taxon>Parvularculaceae</taxon>
        <taxon>Hyphococcus</taxon>
    </lineage>
</organism>
<dbReference type="PANTHER" id="PTHR36573">
    <property type="entry name" value="INTERMEMBRANE PHOSPHOLIPID TRANSPORT SYSTEM BINDING PROTEIN MLAC"/>
    <property type="match status" value="1"/>
</dbReference>
<protein>
    <submittedName>
        <fullName evidence="2">ABC transporter substrate-binding protein</fullName>
    </submittedName>
</protein>
<dbReference type="KEGG" id="hfl:PUV54_13225"/>
<accession>A0AAE9ZIG7</accession>
<feature type="signal peptide" evidence="1">
    <location>
        <begin position="1"/>
        <end position="23"/>
    </location>
</feature>
<sequence>MFMSRVRILAALVAASAVTPAVAQEGAAPAAEEEVSAIDSATDFARSLIDEASQTLTNESLSEEDRLQTFRTFLGEKMDLDFISRIVLAKRYRSEMTEEQNQRYDAAFPAYMTRIYADQFDQIFGKPYSVVDSKPASRGDVFVATDFEVGDRRTLNVVWRIRNSDGENKIVDIIVQGGSIITLKREEFSSFVAANGVDALIETLEGEAA</sequence>
<dbReference type="PANTHER" id="PTHR36573:SF1">
    <property type="entry name" value="INTERMEMBRANE PHOSPHOLIPID TRANSPORT SYSTEM BINDING PROTEIN MLAC"/>
    <property type="match status" value="1"/>
</dbReference>
<dbReference type="EMBL" id="CP118166">
    <property type="protein sequence ID" value="WDI30915.1"/>
    <property type="molecule type" value="Genomic_DNA"/>
</dbReference>
<dbReference type="InterPro" id="IPR008869">
    <property type="entry name" value="MlaC/ttg2D"/>
</dbReference>
<keyword evidence="1" id="KW-0732">Signal</keyword>
<keyword evidence="3" id="KW-1185">Reference proteome</keyword>
<dbReference type="AlphaFoldDB" id="A0AAE9ZIG7"/>
<dbReference type="RefSeq" id="WP_274492737.1">
    <property type="nucleotide sequence ID" value="NZ_CP118166.1"/>
</dbReference>
<evidence type="ECO:0000313" key="2">
    <source>
        <dbReference type="EMBL" id="WDI30915.1"/>
    </source>
</evidence>
<dbReference type="Proteomes" id="UP001214043">
    <property type="component" value="Chromosome"/>
</dbReference>
<feature type="chain" id="PRO_5042037890" evidence="1">
    <location>
        <begin position="24"/>
        <end position="209"/>
    </location>
</feature>
<dbReference type="Pfam" id="PF05494">
    <property type="entry name" value="MlaC"/>
    <property type="match status" value="1"/>
</dbReference>
<proteinExistence type="predicted"/>
<dbReference type="InterPro" id="IPR042245">
    <property type="entry name" value="Tgt2/MlaC_sf"/>
</dbReference>
<evidence type="ECO:0000256" key="1">
    <source>
        <dbReference type="SAM" id="SignalP"/>
    </source>
</evidence>